<organism evidence="3 4">
    <name type="scientific">Aplysia californica</name>
    <name type="common">California sea hare</name>
    <dbReference type="NCBI Taxonomy" id="6500"/>
    <lineage>
        <taxon>Eukaryota</taxon>
        <taxon>Metazoa</taxon>
        <taxon>Spiralia</taxon>
        <taxon>Lophotrochozoa</taxon>
        <taxon>Mollusca</taxon>
        <taxon>Gastropoda</taxon>
        <taxon>Heterobranchia</taxon>
        <taxon>Euthyneura</taxon>
        <taxon>Tectipleura</taxon>
        <taxon>Aplysiida</taxon>
        <taxon>Aplysioidea</taxon>
        <taxon>Aplysiidae</taxon>
        <taxon>Aplysia</taxon>
    </lineage>
</organism>
<protein>
    <submittedName>
        <fullName evidence="4">3-oxoacyl-[acyl-carrier-protein] reductase FabG</fullName>
    </submittedName>
</protein>
<comment type="similarity">
    <text evidence="1">Belongs to the short-chain dehydrogenases/reductases (SDR) family.</text>
</comment>
<dbReference type="InterPro" id="IPR002347">
    <property type="entry name" value="SDR_fam"/>
</dbReference>
<accession>A0ABM1AAV4</accession>
<dbReference type="GeneID" id="101852654"/>
<dbReference type="Proteomes" id="UP000694888">
    <property type="component" value="Unplaced"/>
</dbReference>
<evidence type="ECO:0000313" key="3">
    <source>
        <dbReference type="Proteomes" id="UP000694888"/>
    </source>
</evidence>
<dbReference type="Pfam" id="PF00106">
    <property type="entry name" value="adh_short"/>
    <property type="match status" value="1"/>
</dbReference>
<sequence length="256" mass="27083">MAVRGSLAGKVALITGASSGIGAATAVLFSRLGARLALTGRNEKNLRAVGEKCQAESGLKPLLAVGDLTVDGDTERIFKSSVDAHNGRLDILVNNAGIIALGSIQTAPVDQYDRLMRTNVRSMYQLTQLAVPFLIDTKGCVVNVSSINGLRAVNLADKQVRVNCVNPGVTHTELHKRAGLSEQEYESYLKRARLTHALGRHAEPEEVADVIAFLASDQATFITGASIPVDGGRHALCPSSLPREQGGVSAMAMKDV</sequence>
<feature type="transmembrane region" description="Helical" evidence="2">
    <location>
        <begin position="12"/>
        <end position="34"/>
    </location>
</feature>
<evidence type="ECO:0000256" key="2">
    <source>
        <dbReference type="SAM" id="Phobius"/>
    </source>
</evidence>
<name>A0ABM1AAV4_APLCA</name>
<keyword evidence="2" id="KW-0472">Membrane</keyword>
<proteinExistence type="inferred from homology"/>
<keyword evidence="3" id="KW-1185">Reference proteome</keyword>
<keyword evidence="2" id="KW-1133">Transmembrane helix</keyword>
<dbReference type="InterPro" id="IPR036291">
    <property type="entry name" value="NAD(P)-bd_dom_sf"/>
</dbReference>
<dbReference type="PRINTS" id="PR00080">
    <property type="entry name" value="SDRFAMILY"/>
</dbReference>
<gene>
    <name evidence="4" type="primary">LOC101852654</name>
</gene>
<reference evidence="4" key="1">
    <citation type="submission" date="2025-08" db="UniProtKB">
        <authorList>
            <consortium name="RefSeq"/>
        </authorList>
    </citation>
    <scope>IDENTIFICATION</scope>
</reference>
<dbReference type="PANTHER" id="PTHR43975">
    <property type="entry name" value="ZGC:101858"/>
    <property type="match status" value="1"/>
</dbReference>
<dbReference type="PRINTS" id="PR00081">
    <property type="entry name" value="GDHRDH"/>
</dbReference>
<evidence type="ECO:0000313" key="4">
    <source>
        <dbReference type="RefSeq" id="XP_012944175.1"/>
    </source>
</evidence>
<dbReference type="Gene3D" id="3.40.50.720">
    <property type="entry name" value="NAD(P)-binding Rossmann-like Domain"/>
    <property type="match status" value="1"/>
</dbReference>
<dbReference type="SUPFAM" id="SSF51735">
    <property type="entry name" value="NAD(P)-binding Rossmann-fold domains"/>
    <property type="match status" value="1"/>
</dbReference>
<evidence type="ECO:0000256" key="1">
    <source>
        <dbReference type="RuleBase" id="RU000363"/>
    </source>
</evidence>
<dbReference type="PANTHER" id="PTHR43975:SF2">
    <property type="entry name" value="EG:BACR7A4.14 PROTEIN-RELATED"/>
    <property type="match status" value="1"/>
</dbReference>
<dbReference type="RefSeq" id="XP_012944175.1">
    <property type="nucleotide sequence ID" value="XM_013088721.2"/>
</dbReference>
<keyword evidence="2" id="KW-0812">Transmembrane</keyword>